<dbReference type="InterPro" id="IPR009057">
    <property type="entry name" value="Homeodomain-like_sf"/>
</dbReference>
<proteinExistence type="predicted"/>
<dbReference type="Pfam" id="PF12852">
    <property type="entry name" value="Cupin_6"/>
    <property type="match status" value="1"/>
</dbReference>
<name>A0A3M8AM27_9MICO</name>
<sequence>MDALSEVLARARARGSVFSVLGRDAPWGLGFSGRRPLVVHVQLRGGGVLVRGTRSRPVGEGDVVMVRHGEPYSLVSEHGAASEPIELARARGSHSIGDDVDAVVLCGGYTIEGTPGGDLLASLPDELVITSGERSAGLGLLFRVLAAEAVGVAPGQQAVLDRALDLLLVQALRDAFSSGTWAAPGWYRALGDPSLAAALDAVHGAPERPWTVESMAEVAHLSRAGFARRFAAVVGETPAAYVTRLRVERAEDLLHDTSETVAAVAAATGFASEYSLAAAFKRRHGVSPGRWRRRAE</sequence>
<feature type="domain" description="HTH araC/xylS-type" evidence="4">
    <location>
        <begin position="196"/>
        <end position="294"/>
    </location>
</feature>
<dbReference type="PANTHER" id="PTHR46796">
    <property type="entry name" value="HTH-TYPE TRANSCRIPTIONAL ACTIVATOR RHAS-RELATED"/>
    <property type="match status" value="1"/>
</dbReference>
<dbReference type="PANTHER" id="PTHR46796:SF13">
    <property type="entry name" value="HTH-TYPE TRANSCRIPTIONAL ACTIVATOR RHAS"/>
    <property type="match status" value="1"/>
</dbReference>
<dbReference type="InterPro" id="IPR032783">
    <property type="entry name" value="AraC_lig"/>
</dbReference>
<keyword evidence="1" id="KW-0805">Transcription regulation</keyword>
<dbReference type="Pfam" id="PF12833">
    <property type="entry name" value="HTH_18"/>
    <property type="match status" value="1"/>
</dbReference>
<gene>
    <name evidence="5" type="ORF">EDM22_00625</name>
</gene>
<keyword evidence="6" id="KW-1185">Reference proteome</keyword>
<evidence type="ECO:0000259" key="4">
    <source>
        <dbReference type="PROSITE" id="PS01124"/>
    </source>
</evidence>
<dbReference type="SMART" id="SM00342">
    <property type="entry name" value="HTH_ARAC"/>
    <property type="match status" value="1"/>
</dbReference>
<dbReference type="GO" id="GO:0043565">
    <property type="term" value="F:sequence-specific DNA binding"/>
    <property type="evidence" value="ECO:0007669"/>
    <property type="project" value="InterPro"/>
</dbReference>
<evidence type="ECO:0000313" key="5">
    <source>
        <dbReference type="EMBL" id="RNB52256.1"/>
    </source>
</evidence>
<dbReference type="InterPro" id="IPR018060">
    <property type="entry name" value="HTH_AraC"/>
</dbReference>
<dbReference type="SUPFAM" id="SSF46689">
    <property type="entry name" value="Homeodomain-like"/>
    <property type="match status" value="2"/>
</dbReference>
<evidence type="ECO:0000256" key="2">
    <source>
        <dbReference type="ARBA" id="ARBA00023125"/>
    </source>
</evidence>
<protein>
    <submittedName>
        <fullName evidence="5">AraC family transcriptional regulator</fullName>
    </submittedName>
</protein>
<comment type="caution">
    <text evidence="5">The sequence shown here is derived from an EMBL/GenBank/DDBJ whole genome shotgun (WGS) entry which is preliminary data.</text>
</comment>
<dbReference type="GO" id="GO:0003700">
    <property type="term" value="F:DNA-binding transcription factor activity"/>
    <property type="evidence" value="ECO:0007669"/>
    <property type="project" value="InterPro"/>
</dbReference>
<accession>A0A3M8AM27</accession>
<dbReference type="Gene3D" id="1.10.10.60">
    <property type="entry name" value="Homeodomain-like"/>
    <property type="match status" value="2"/>
</dbReference>
<dbReference type="AlphaFoldDB" id="A0A3M8AM27"/>
<keyword evidence="3" id="KW-0804">Transcription</keyword>
<evidence type="ECO:0000256" key="3">
    <source>
        <dbReference type="ARBA" id="ARBA00023163"/>
    </source>
</evidence>
<dbReference type="PROSITE" id="PS01124">
    <property type="entry name" value="HTH_ARAC_FAMILY_2"/>
    <property type="match status" value="1"/>
</dbReference>
<evidence type="ECO:0000256" key="1">
    <source>
        <dbReference type="ARBA" id="ARBA00023015"/>
    </source>
</evidence>
<dbReference type="OrthoDB" id="9801123at2"/>
<dbReference type="InterPro" id="IPR018062">
    <property type="entry name" value="HTH_AraC-typ_CS"/>
</dbReference>
<reference evidence="5 6" key="1">
    <citation type="submission" date="2018-10" db="EMBL/GenBank/DDBJ databases">
        <title>Isolation, diversity and antibacterial activity of antinobacteria from the wheat rhizosphere soil.</title>
        <authorList>
            <person name="Sun T."/>
        </authorList>
    </citation>
    <scope>NUCLEOTIDE SEQUENCE [LARGE SCALE GENOMIC DNA]</scope>
    <source>
        <strain evidence="5 6">SJ-23</strain>
    </source>
</reference>
<dbReference type="PROSITE" id="PS00041">
    <property type="entry name" value="HTH_ARAC_FAMILY_1"/>
    <property type="match status" value="1"/>
</dbReference>
<organism evidence="5 6">
    <name type="scientific">Agromyces tardus</name>
    <dbReference type="NCBI Taxonomy" id="2583849"/>
    <lineage>
        <taxon>Bacteria</taxon>
        <taxon>Bacillati</taxon>
        <taxon>Actinomycetota</taxon>
        <taxon>Actinomycetes</taxon>
        <taxon>Micrococcales</taxon>
        <taxon>Microbacteriaceae</taxon>
        <taxon>Agromyces</taxon>
    </lineage>
</organism>
<dbReference type="EMBL" id="RHHB01000001">
    <property type="protein sequence ID" value="RNB52256.1"/>
    <property type="molecule type" value="Genomic_DNA"/>
</dbReference>
<dbReference type="Proteomes" id="UP000275048">
    <property type="component" value="Unassembled WGS sequence"/>
</dbReference>
<keyword evidence="2" id="KW-0238">DNA-binding</keyword>
<dbReference type="InterPro" id="IPR050204">
    <property type="entry name" value="AraC_XylS_family_regulators"/>
</dbReference>
<evidence type="ECO:0000313" key="6">
    <source>
        <dbReference type="Proteomes" id="UP000275048"/>
    </source>
</evidence>
<dbReference type="RefSeq" id="WP_122935094.1">
    <property type="nucleotide sequence ID" value="NZ_JBHSNT010000007.1"/>
</dbReference>